<protein>
    <submittedName>
        <fullName evidence="1">Uncharacterized protein</fullName>
    </submittedName>
</protein>
<gene>
    <name evidence="1" type="ORF">SDC9_207563</name>
</gene>
<proteinExistence type="predicted"/>
<reference evidence="1" key="1">
    <citation type="submission" date="2019-08" db="EMBL/GenBank/DDBJ databases">
        <authorList>
            <person name="Kucharzyk K."/>
            <person name="Murdoch R.W."/>
            <person name="Higgins S."/>
            <person name="Loffler F."/>
        </authorList>
    </citation>
    <scope>NUCLEOTIDE SEQUENCE</scope>
</reference>
<name>A0A645J891_9ZZZZ</name>
<sequence length="99" mass="11373">MIHADQPAPVRNERHHVRIIANVVHHDIQGNLTKLLHEIAGRVNRAKTVRQLFENLHLMLQLDRPELEWNLGARAGIRNVEHIPKLQPIAGIVDQRDSL</sequence>
<dbReference type="AlphaFoldDB" id="A0A645J891"/>
<accession>A0A645J891</accession>
<organism evidence="1">
    <name type="scientific">bioreactor metagenome</name>
    <dbReference type="NCBI Taxonomy" id="1076179"/>
    <lineage>
        <taxon>unclassified sequences</taxon>
        <taxon>metagenomes</taxon>
        <taxon>ecological metagenomes</taxon>
    </lineage>
</organism>
<comment type="caution">
    <text evidence="1">The sequence shown here is derived from an EMBL/GenBank/DDBJ whole genome shotgun (WGS) entry which is preliminary data.</text>
</comment>
<evidence type="ECO:0000313" key="1">
    <source>
        <dbReference type="EMBL" id="MPN59841.1"/>
    </source>
</evidence>
<dbReference type="EMBL" id="VSSQ01134324">
    <property type="protein sequence ID" value="MPN59841.1"/>
    <property type="molecule type" value="Genomic_DNA"/>
</dbReference>